<gene>
    <name evidence="2" type="ORF">GCM10009811_27050</name>
</gene>
<feature type="compositionally biased region" description="Low complexity" evidence="1">
    <location>
        <begin position="63"/>
        <end position="73"/>
    </location>
</feature>
<dbReference type="RefSeq" id="WP_344086407.1">
    <property type="nucleotide sequence ID" value="NZ_BAAAPO010000042.1"/>
</dbReference>
<protein>
    <recommendedName>
        <fullName evidence="4">Secreted protein</fullName>
    </recommendedName>
</protein>
<name>A0ABP4Y2S3_9MICO</name>
<organism evidence="2 3">
    <name type="scientific">Nostocoides veronense</name>
    <dbReference type="NCBI Taxonomy" id="330836"/>
    <lineage>
        <taxon>Bacteria</taxon>
        <taxon>Bacillati</taxon>
        <taxon>Actinomycetota</taxon>
        <taxon>Actinomycetes</taxon>
        <taxon>Micrococcales</taxon>
        <taxon>Intrasporangiaceae</taxon>
        <taxon>Nostocoides</taxon>
    </lineage>
</organism>
<sequence>MLSMLLPLLLCLVIAVLTLALVAIPARREGRDLLTPRGEEVLVRVKSGTDAAAARTSDLVSSAAARVRSSGSESETEQAPTPR</sequence>
<proteinExistence type="predicted"/>
<evidence type="ECO:0000313" key="3">
    <source>
        <dbReference type="Proteomes" id="UP001499938"/>
    </source>
</evidence>
<reference evidence="3" key="1">
    <citation type="journal article" date="2019" name="Int. J. Syst. Evol. Microbiol.">
        <title>The Global Catalogue of Microorganisms (GCM) 10K type strain sequencing project: providing services to taxonomists for standard genome sequencing and annotation.</title>
        <authorList>
            <consortium name="The Broad Institute Genomics Platform"/>
            <consortium name="The Broad Institute Genome Sequencing Center for Infectious Disease"/>
            <person name="Wu L."/>
            <person name="Ma J."/>
        </authorList>
    </citation>
    <scope>NUCLEOTIDE SEQUENCE [LARGE SCALE GENOMIC DNA]</scope>
    <source>
        <strain evidence="3">JCM 15592</strain>
    </source>
</reference>
<evidence type="ECO:0000313" key="2">
    <source>
        <dbReference type="EMBL" id="GAA1801874.1"/>
    </source>
</evidence>
<feature type="region of interest" description="Disordered" evidence="1">
    <location>
        <begin position="63"/>
        <end position="83"/>
    </location>
</feature>
<accession>A0ABP4Y2S3</accession>
<evidence type="ECO:0008006" key="4">
    <source>
        <dbReference type="Google" id="ProtNLM"/>
    </source>
</evidence>
<evidence type="ECO:0000256" key="1">
    <source>
        <dbReference type="SAM" id="MobiDB-lite"/>
    </source>
</evidence>
<keyword evidence="3" id="KW-1185">Reference proteome</keyword>
<dbReference type="Proteomes" id="UP001499938">
    <property type="component" value="Unassembled WGS sequence"/>
</dbReference>
<comment type="caution">
    <text evidence="2">The sequence shown here is derived from an EMBL/GenBank/DDBJ whole genome shotgun (WGS) entry which is preliminary data.</text>
</comment>
<dbReference type="EMBL" id="BAAAPO010000042">
    <property type="protein sequence ID" value="GAA1801874.1"/>
    <property type="molecule type" value="Genomic_DNA"/>
</dbReference>